<reference evidence="1 2" key="1">
    <citation type="submission" date="2019-09" db="EMBL/GenBank/DDBJ databases">
        <title>Genome sequence of Hymenobacter sp. M3.</title>
        <authorList>
            <person name="Srinivasan S."/>
        </authorList>
    </citation>
    <scope>NUCLEOTIDE SEQUENCE [LARGE SCALE GENOMIC DNA]</scope>
    <source>
        <strain evidence="1 2">M3</strain>
    </source>
</reference>
<gene>
    <name evidence="1" type="ORF">F0P96_11620</name>
</gene>
<dbReference type="EMBL" id="VTWU01000004">
    <property type="protein sequence ID" value="KAA9332130.1"/>
    <property type="molecule type" value="Genomic_DNA"/>
</dbReference>
<dbReference type="Pfam" id="PF13239">
    <property type="entry name" value="2TM"/>
    <property type="match status" value="1"/>
</dbReference>
<evidence type="ECO:0000313" key="2">
    <source>
        <dbReference type="Proteomes" id="UP000326380"/>
    </source>
</evidence>
<dbReference type="RefSeq" id="WP_151079072.1">
    <property type="nucleotide sequence ID" value="NZ_CP047647.1"/>
</dbReference>
<dbReference type="Proteomes" id="UP000326380">
    <property type="component" value="Unassembled WGS sequence"/>
</dbReference>
<proteinExistence type="predicted"/>
<dbReference type="InterPro" id="IPR025698">
    <property type="entry name" value="2TM_dom"/>
</dbReference>
<keyword evidence="2" id="KW-1185">Reference proteome</keyword>
<protein>
    <submittedName>
        <fullName evidence="1">2TM domain-containing protein</fullName>
    </submittedName>
</protein>
<evidence type="ECO:0000313" key="1">
    <source>
        <dbReference type="EMBL" id="KAA9332130.1"/>
    </source>
</evidence>
<accession>A0A7L4ZWC4</accession>
<name>A0A7L4ZWC4_9BACT</name>
<sequence>METTDRDPNLWRMAKARAKFKAHLMTYLLVNALLWAIWFLTGHHDYGTGLPWPIWSTVFWGFGVLMQGVRAYGFAGRREWSEQEYQRLLRNKETGQ</sequence>
<dbReference type="AlphaFoldDB" id="A0A7L4ZWC4"/>
<comment type="caution">
    <text evidence="1">The sequence shown here is derived from an EMBL/GenBank/DDBJ whole genome shotgun (WGS) entry which is preliminary data.</text>
</comment>
<organism evidence="1 2">
    <name type="scientific">Hymenobacter busanensis</name>
    <dbReference type="NCBI Taxonomy" id="2607656"/>
    <lineage>
        <taxon>Bacteria</taxon>
        <taxon>Pseudomonadati</taxon>
        <taxon>Bacteroidota</taxon>
        <taxon>Cytophagia</taxon>
        <taxon>Cytophagales</taxon>
        <taxon>Hymenobacteraceae</taxon>
        <taxon>Hymenobacter</taxon>
    </lineage>
</organism>